<evidence type="ECO:0008006" key="5">
    <source>
        <dbReference type="Google" id="ProtNLM"/>
    </source>
</evidence>
<evidence type="ECO:0000313" key="4">
    <source>
        <dbReference type="Proteomes" id="UP000195514"/>
    </source>
</evidence>
<evidence type="ECO:0000259" key="2">
    <source>
        <dbReference type="Pfam" id="PF13304"/>
    </source>
</evidence>
<keyword evidence="4" id="KW-1185">Reference proteome</keyword>
<dbReference type="GO" id="GO:0005524">
    <property type="term" value="F:ATP binding"/>
    <property type="evidence" value="ECO:0007669"/>
    <property type="project" value="InterPro"/>
</dbReference>
<dbReference type="OrthoDB" id="3322489at2"/>
<dbReference type="EMBL" id="LT859958">
    <property type="protein sequence ID" value="SMX53989.1"/>
    <property type="molecule type" value="Genomic_DNA"/>
</dbReference>
<dbReference type="Proteomes" id="UP000195514">
    <property type="component" value="Chromosome I"/>
</dbReference>
<evidence type="ECO:0000313" key="3">
    <source>
        <dbReference type="EMBL" id="SMX53989.1"/>
    </source>
</evidence>
<dbReference type="GO" id="GO:0000731">
    <property type="term" value="P:DNA synthesis involved in DNA repair"/>
    <property type="evidence" value="ECO:0007669"/>
    <property type="project" value="TreeGrafter"/>
</dbReference>
<evidence type="ECO:0000259" key="1">
    <source>
        <dbReference type="Pfam" id="PF13175"/>
    </source>
</evidence>
<dbReference type="PANTHER" id="PTHR32182:SF22">
    <property type="entry name" value="ATP-DEPENDENT ENDONUCLEASE, OLD FAMILY-RELATED"/>
    <property type="match status" value="1"/>
</dbReference>
<dbReference type="Pfam" id="PF13175">
    <property type="entry name" value="AAA_15"/>
    <property type="match status" value="1"/>
</dbReference>
<organism evidence="3 4">
    <name type="scientific">Candidatus Brevifilum fermentans</name>
    <dbReference type="NCBI Taxonomy" id="1986204"/>
    <lineage>
        <taxon>Bacteria</taxon>
        <taxon>Bacillati</taxon>
        <taxon>Chloroflexota</taxon>
        <taxon>Anaerolineae</taxon>
        <taxon>Anaerolineales</taxon>
        <taxon>Anaerolineaceae</taxon>
        <taxon>Candidatus Brevifilum</taxon>
    </lineage>
</organism>
<accession>A0A1Y6K5W5</accession>
<gene>
    <name evidence="3" type="ORF">CFX1CAM_0924</name>
</gene>
<dbReference type="SUPFAM" id="SSF52540">
    <property type="entry name" value="P-loop containing nucleoside triphosphate hydrolases"/>
    <property type="match status" value="1"/>
</dbReference>
<dbReference type="InterPro" id="IPR041685">
    <property type="entry name" value="AAA_GajA/Old/RecF-like"/>
</dbReference>
<feature type="domain" description="Endonuclease GajA/Old nuclease/RecF-like AAA" evidence="1">
    <location>
        <begin position="1"/>
        <end position="68"/>
    </location>
</feature>
<dbReference type="KEGG" id="abat:CFX1CAM_0924"/>
<sequence length="566" mass="63544">MKITNLKVNNFRGIKNCDITFSESSNIVCIVGSGDSTKTTLLSAIEWVLWPSWSLQVADSDFYECAVADSIIIEISLIGVPKTLLTQEKFGLFLRSGPILSDENDEPIDDHTNCITIRLSIESDFEPHWEVVCNRKEPKPISNRDRQLLSLGVIGQNSEKDFTWNRYSVLQRYAESKGVIKEALISSLRDASNHADLSELDTISDKLVAIGKDYGVGFKGRINSRLFINGSSINSSVGLFDEDTPFLLRGKGSQRLVSMGLNIGVTDEGTVLLIDEIEAGLEPYRLRSLIGKLRTRIPSNGQVIMTTHSPVTVCECNVDELFIARSHVGTTTLTPMKAENITINEFVQSQVRKNPEAFLGRRLIVCKGKTEIGFIRALDSFLDFNHKFRMASEGVSYCLGNGDETIEVAKLFSSFGYEVCILMDSDKHADEIMEKELFDKWNIPTFAWEIGNSIEEQIFKDVPNEVAEELLQIPIDDKGFHLVAEKLKDVLDISVTGKFSLVGFTSDQRRHIGTISKANSKEKQSWYKRIDLGEEMGNVVFDNWSQIEDSTNLKTVLQKLIDWIIQ</sequence>
<dbReference type="Gene3D" id="3.40.50.300">
    <property type="entry name" value="P-loop containing nucleotide triphosphate hydrolases"/>
    <property type="match status" value="1"/>
</dbReference>
<dbReference type="InterPro" id="IPR003959">
    <property type="entry name" value="ATPase_AAA_core"/>
</dbReference>
<dbReference type="GO" id="GO:0006302">
    <property type="term" value="P:double-strand break repair"/>
    <property type="evidence" value="ECO:0007669"/>
    <property type="project" value="TreeGrafter"/>
</dbReference>
<name>A0A1Y6K5W5_9CHLR</name>
<dbReference type="AlphaFoldDB" id="A0A1Y6K5W5"/>
<feature type="domain" description="ATPase AAA-type core" evidence="2">
    <location>
        <begin position="267"/>
        <end position="312"/>
    </location>
</feature>
<proteinExistence type="predicted"/>
<dbReference type="RefSeq" id="WP_087861889.1">
    <property type="nucleotide sequence ID" value="NZ_LT859958.1"/>
</dbReference>
<dbReference type="InterPro" id="IPR027417">
    <property type="entry name" value="P-loop_NTPase"/>
</dbReference>
<dbReference type="GO" id="GO:0016887">
    <property type="term" value="F:ATP hydrolysis activity"/>
    <property type="evidence" value="ECO:0007669"/>
    <property type="project" value="InterPro"/>
</dbReference>
<protein>
    <recommendedName>
        <fullName evidence="5">ATPase AAA-type core domain-containing protein</fullName>
    </recommendedName>
</protein>
<reference evidence="4" key="1">
    <citation type="submission" date="2017-05" db="EMBL/GenBank/DDBJ databases">
        <authorList>
            <person name="Kirkegaard R."/>
            <person name="Mcilroy J S."/>
        </authorList>
    </citation>
    <scope>NUCLEOTIDE SEQUENCE [LARGE SCALE GENOMIC DNA]</scope>
</reference>
<dbReference type="Pfam" id="PF13304">
    <property type="entry name" value="AAA_21"/>
    <property type="match status" value="1"/>
</dbReference>
<dbReference type="PANTHER" id="PTHR32182">
    <property type="entry name" value="DNA REPLICATION AND REPAIR PROTEIN RECF"/>
    <property type="match status" value="1"/>
</dbReference>